<name>A0A1L9TKU4_9EURO</name>
<dbReference type="SUPFAM" id="SSF51695">
    <property type="entry name" value="PLC-like phosphodiesterases"/>
    <property type="match status" value="1"/>
</dbReference>
<dbReference type="InterPro" id="IPR017946">
    <property type="entry name" value="PLC-like_Pdiesterase_TIM-brl"/>
</dbReference>
<organism evidence="1 2">
    <name type="scientific">Aspergillus sydowii CBS 593.65</name>
    <dbReference type="NCBI Taxonomy" id="1036612"/>
    <lineage>
        <taxon>Eukaryota</taxon>
        <taxon>Fungi</taxon>
        <taxon>Dikarya</taxon>
        <taxon>Ascomycota</taxon>
        <taxon>Pezizomycotina</taxon>
        <taxon>Eurotiomycetes</taxon>
        <taxon>Eurotiomycetidae</taxon>
        <taxon>Eurotiales</taxon>
        <taxon>Aspergillaceae</taxon>
        <taxon>Aspergillus</taxon>
        <taxon>Aspergillus subgen. Nidulantes</taxon>
    </lineage>
</organism>
<dbReference type="Gene3D" id="3.20.20.190">
    <property type="entry name" value="Phosphatidylinositol (PI) phosphodiesterase"/>
    <property type="match status" value="1"/>
</dbReference>
<sequence length="306" mass="33985">MPSLSTFLHHLLYTTGLLEPPLPPAPQTPQQPTYAIAHRVLRPSAVTAALSHGANALEVDLTAWDSGWWADHTGSADSAGATAHELFSFIANERAHGQNIIFVWLDIKNPDYCDGEEDEESECSIEALRDLVRDTLEPVGVRALYGFYQTEDSRGFEVMSETLNDNEAICLSGDAGEVMLLYQEFTSDLSVGPAQRVMDYGWPQLEYEFGNCHELEYYTCSGLRHGRDARNQGQLGLVMGWTSTAGDKERVDMMLGWAGVDGIIYGFQEEDYADADVPREALHDITSFVEAHGEDRRMATVDDSPW</sequence>
<dbReference type="EMBL" id="KV878585">
    <property type="protein sequence ID" value="OJJ60059.1"/>
    <property type="molecule type" value="Genomic_DNA"/>
</dbReference>
<dbReference type="Proteomes" id="UP000184356">
    <property type="component" value="Unassembled WGS sequence"/>
</dbReference>
<dbReference type="GO" id="GO:0008081">
    <property type="term" value="F:phosphoric diester hydrolase activity"/>
    <property type="evidence" value="ECO:0007669"/>
    <property type="project" value="InterPro"/>
</dbReference>
<proteinExistence type="predicted"/>
<dbReference type="GO" id="GO:0004620">
    <property type="term" value="F:phospholipase activity"/>
    <property type="evidence" value="ECO:0007669"/>
    <property type="project" value="InterPro"/>
</dbReference>
<evidence type="ECO:0000313" key="1">
    <source>
        <dbReference type="EMBL" id="OJJ60059.1"/>
    </source>
</evidence>
<dbReference type="AlphaFoldDB" id="A0A1L9TKU4"/>
<dbReference type="PIRSF" id="PIRSF016632">
    <property type="entry name" value="Phospholipase_actinobac/fun"/>
    <property type="match status" value="1"/>
</dbReference>
<protein>
    <recommendedName>
        <fullName evidence="3">Phospholipase D</fullName>
    </recommendedName>
</protein>
<dbReference type="InterPro" id="IPR016674">
    <property type="entry name" value="SMase_D/PLipase_D"/>
</dbReference>
<dbReference type="OrthoDB" id="4907280at2759"/>
<accession>A0A1L9TKU4</accession>
<reference evidence="2" key="1">
    <citation type="journal article" date="2017" name="Genome Biol.">
        <title>Comparative genomics reveals high biological diversity and specific adaptations in the industrially and medically important fungal genus Aspergillus.</title>
        <authorList>
            <person name="de Vries R.P."/>
            <person name="Riley R."/>
            <person name="Wiebenga A."/>
            <person name="Aguilar-Osorio G."/>
            <person name="Amillis S."/>
            <person name="Uchima C.A."/>
            <person name="Anderluh G."/>
            <person name="Asadollahi M."/>
            <person name="Askin M."/>
            <person name="Barry K."/>
            <person name="Battaglia E."/>
            <person name="Bayram O."/>
            <person name="Benocci T."/>
            <person name="Braus-Stromeyer S.A."/>
            <person name="Caldana C."/>
            <person name="Canovas D."/>
            <person name="Cerqueira G.C."/>
            <person name="Chen F."/>
            <person name="Chen W."/>
            <person name="Choi C."/>
            <person name="Clum A."/>
            <person name="Dos Santos R.A."/>
            <person name="Damasio A.R."/>
            <person name="Diallinas G."/>
            <person name="Emri T."/>
            <person name="Fekete E."/>
            <person name="Flipphi M."/>
            <person name="Freyberg S."/>
            <person name="Gallo A."/>
            <person name="Gournas C."/>
            <person name="Habgood R."/>
            <person name="Hainaut M."/>
            <person name="Harispe M.L."/>
            <person name="Henrissat B."/>
            <person name="Hilden K.S."/>
            <person name="Hope R."/>
            <person name="Hossain A."/>
            <person name="Karabika E."/>
            <person name="Karaffa L."/>
            <person name="Karanyi Z."/>
            <person name="Krasevec N."/>
            <person name="Kuo A."/>
            <person name="Kusch H."/>
            <person name="LaButti K."/>
            <person name="Lagendijk E.L."/>
            <person name="Lapidus A."/>
            <person name="Levasseur A."/>
            <person name="Lindquist E."/>
            <person name="Lipzen A."/>
            <person name="Logrieco A.F."/>
            <person name="MacCabe A."/>
            <person name="Maekelae M.R."/>
            <person name="Malavazi I."/>
            <person name="Melin P."/>
            <person name="Meyer V."/>
            <person name="Mielnichuk N."/>
            <person name="Miskei M."/>
            <person name="Molnar A.P."/>
            <person name="Mule G."/>
            <person name="Ngan C.Y."/>
            <person name="Orejas M."/>
            <person name="Orosz E."/>
            <person name="Ouedraogo J.P."/>
            <person name="Overkamp K.M."/>
            <person name="Park H.-S."/>
            <person name="Perrone G."/>
            <person name="Piumi F."/>
            <person name="Punt P.J."/>
            <person name="Ram A.F."/>
            <person name="Ramon A."/>
            <person name="Rauscher S."/>
            <person name="Record E."/>
            <person name="Riano-Pachon D.M."/>
            <person name="Robert V."/>
            <person name="Roehrig J."/>
            <person name="Ruller R."/>
            <person name="Salamov A."/>
            <person name="Salih N.S."/>
            <person name="Samson R.A."/>
            <person name="Sandor E."/>
            <person name="Sanguinetti M."/>
            <person name="Schuetze T."/>
            <person name="Sepcic K."/>
            <person name="Shelest E."/>
            <person name="Sherlock G."/>
            <person name="Sophianopoulou V."/>
            <person name="Squina F.M."/>
            <person name="Sun H."/>
            <person name="Susca A."/>
            <person name="Todd R.B."/>
            <person name="Tsang A."/>
            <person name="Unkles S.E."/>
            <person name="van de Wiele N."/>
            <person name="van Rossen-Uffink D."/>
            <person name="Oliveira J.V."/>
            <person name="Vesth T.C."/>
            <person name="Visser J."/>
            <person name="Yu J.-H."/>
            <person name="Zhou M."/>
            <person name="Andersen M.R."/>
            <person name="Archer D.B."/>
            <person name="Baker S.E."/>
            <person name="Benoit I."/>
            <person name="Brakhage A.A."/>
            <person name="Braus G.H."/>
            <person name="Fischer R."/>
            <person name="Frisvad J.C."/>
            <person name="Goldman G.H."/>
            <person name="Houbraken J."/>
            <person name="Oakley B."/>
            <person name="Pocsi I."/>
            <person name="Scazzocchio C."/>
            <person name="Seiboth B."/>
            <person name="vanKuyk P.A."/>
            <person name="Wortman J."/>
            <person name="Dyer P.S."/>
            <person name="Grigoriev I.V."/>
        </authorList>
    </citation>
    <scope>NUCLEOTIDE SEQUENCE [LARGE SCALE GENOMIC DNA]</scope>
    <source>
        <strain evidence="2">CBS 593.65</strain>
    </source>
</reference>
<dbReference type="STRING" id="1036612.A0A1L9TKU4"/>
<dbReference type="VEuPathDB" id="FungiDB:ASPSYDRAFT_30874"/>
<evidence type="ECO:0008006" key="3">
    <source>
        <dbReference type="Google" id="ProtNLM"/>
    </source>
</evidence>
<dbReference type="GeneID" id="63760893"/>
<evidence type="ECO:0000313" key="2">
    <source>
        <dbReference type="Proteomes" id="UP000184356"/>
    </source>
</evidence>
<gene>
    <name evidence="1" type="ORF">ASPSYDRAFT_30874</name>
</gene>
<keyword evidence="2" id="KW-1185">Reference proteome</keyword>
<dbReference type="RefSeq" id="XP_040703865.1">
    <property type="nucleotide sequence ID" value="XM_040844820.1"/>
</dbReference>
<dbReference type="GO" id="GO:0016042">
    <property type="term" value="P:lipid catabolic process"/>
    <property type="evidence" value="ECO:0007669"/>
    <property type="project" value="InterPro"/>
</dbReference>